<gene>
    <name evidence="6" type="ORF">ACFOD3_19510</name>
</gene>
<comment type="caution">
    <text evidence="6">The sequence shown here is derived from an EMBL/GenBank/DDBJ whole genome shotgun (WGS) entry which is preliminary data.</text>
</comment>
<name>A0ABV7BZF5_9PROT</name>
<evidence type="ECO:0000256" key="1">
    <source>
        <dbReference type="ARBA" id="ARBA00023015"/>
    </source>
</evidence>
<evidence type="ECO:0000256" key="4">
    <source>
        <dbReference type="SAM" id="MobiDB-lite"/>
    </source>
</evidence>
<feature type="domain" description="HTH araC/xylS-type" evidence="5">
    <location>
        <begin position="222"/>
        <end position="321"/>
    </location>
</feature>
<evidence type="ECO:0000256" key="3">
    <source>
        <dbReference type="ARBA" id="ARBA00023163"/>
    </source>
</evidence>
<keyword evidence="7" id="KW-1185">Reference proteome</keyword>
<dbReference type="Proteomes" id="UP001595420">
    <property type="component" value="Unassembled WGS sequence"/>
</dbReference>
<accession>A0ABV7BZF5</accession>
<protein>
    <submittedName>
        <fullName evidence="6">Helix-turn-helix domain-containing protein</fullName>
    </submittedName>
</protein>
<dbReference type="InterPro" id="IPR050204">
    <property type="entry name" value="AraC_XylS_family_regulators"/>
</dbReference>
<sequence>MPDPGATDLRDPVRGDGPGAERAGRFSVDTRDLPPAIRLDAWRAFWQPAVHVTARCDGAEGFIGQATLRPLGRYVLLDMQAAPPSYRRPRSQGLRDGLDHWVVALHIGEAERPTAAIWLGSLSQGIGLRDLGGRWLAVFIQPQCLPQLASAFAAPRAVPVLSPAARMLAGMLPRITASADQFAAREAPRLEAALSSMLAACLLDDEMQPTSNRLQLAAARRARVIALVDAALGDPELSPAKLVRQTGISRSELYRCFAPTGGISRVIQLRRLRRAYAELARADGPSSISLIKDAVGFIDASSFARAFRREFGCTPREVLARRPPPAAHPCPGLAAALSPR</sequence>
<reference evidence="7" key="1">
    <citation type="journal article" date="2019" name="Int. J. Syst. Evol. Microbiol.">
        <title>The Global Catalogue of Microorganisms (GCM) 10K type strain sequencing project: providing services to taxonomists for standard genome sequencing and annotation.</title>
        <authorList>
            <consortium name="The Broad Institute Genomics Platform"/>
            <consortium name="The Broad Institute Genome Sequencing Center for Infectious Disease"/>
            <person name="Wu L."/>
            <person name="Ma J."/>
        </authorList>
    </citation>
    <scope>NUCLEOTIDE SEQUENCE [LARGE SCALE GENOMIC DNA]</scope>
    <source>
        <strain evidence="7">CGMCC 1.16855</strain>
    </source>
</reference>
<dbReference type="PROSITE" id="PS01124">
    <property type="entry name" value="HTH_ARAC_FAMILY_2"/>
    <property type="match status" value="1"/>
</dbReference>
<dbReference type="InterPro" id="IPR018060">
    <property type="entry name" value="HTH_AraC"/>
</dbReference>
<evidence type="ECO:0000313" key="7">
    <source>
        <dbReference type="Proteomes" id="UP001595420"/>
    </source>
</evidence>
<evidence type="ECO:0000259" key="5">
    <source>
        <dbReference type="PROSITE" id="PS01124"/>
    </source>
</evidence>
<dbReference type="RefSeq" id="WP_216838186.1">
    <property type="nucleotide sequence ID" value="NZ_JAFNJS010000006.1"/>
</dbReference>
<keyword evidence="2" id="KW-0238">DNA-binding</keyword>
<proteinExistence type="predicted"/>
<keyword evidence="1" id="KW-0805">Transcription regulation</keyword>
<organism evidence="6 7">
    <name type="scientific">Falsiroseomonas tokyonensis</name>
    <dbReference type="NCBI Taxonomy" id="430521"/>
    <lineage>
        <taxon>Bacteria</taxon>
        <taxon>Pseudomonadati</taxon>
        <taxon>Pseudomonadota</taxon>
        <taxon>Alphaproteobacteria</taxon>
        <taxon>Acetobacterales</taxon>
        <taxon>Roseomonadaceae</taxon>
        <taxon>Falsiroseomonas</taxon>
    </lineage>
</organism>
<dbReference type="PANTHER" id="PTHR46796:SF6">
    <property type="entry name" value="ARAC SUBFAMILY"/>
    <property type="match status" value="1"/>
</dbReference>
<dbReference type="Pfam" id="PF12833">
    <property type="entry name" value="HTH_18"/>
    <property type="match status" value="1"/>
</dbReference>
<feature type="region of interest" description="Disordered" evidence="4">
    <location>
        <begin position="1"/>
        <end position="27"/>
    </location>
</feature>
<dbReference type="PANTHER" id="PTHR46796">
    <property type="entry name" value="HTH-TYPE TRANSCRIPTIONAL ACTIVATOR RHAS-RELATED"/>
    <property type="match status" value="1"/>
</dbReference>
<evidence type="ECO:0000313" key="6">
    <source>
        <dbReference type="EMBL" id="MFC3002101.1"/>
    </source>
</evidence>
<dbReference type="EMBL" id="JBHRSB010000006">
    <property type="protein sequence ID" value="MFC3002101.1"/>
    <property type="molecule type" value="Genomic_DNA"/>
</dbReference>
<keyword evidence="3" id="KW-0804">Transcription</keyword>
<dbReference type="SMART" id="SM00342">
    <property type="entry name" value="HTH_ARAC"/>
    <property type="match status" value="1"/>
</dbReference>
<evidence type="ECO:0000256" key="2">
    <source>
        <dbReference type="ARBA" id="ARBA00023125"/>
    </source>
</evidence>